<dbReference type="InterPro" id="IPR005151">
    <property type="entry name" value="Tail-specific_protease"/>
</dbReference>
<dbReference type="SMART" id="SM00245">
    <property type="entry name" value="TSPc"/>
    <property type="match status" value="1"/>
</dbReference>
<dbReference type="PROSITE" id="PS51257">
    <property type="entry name" value="PROKAR_LIPOPROTEIN"/>
    <property type="match status" value="1"/>
</dbReference>
<dbReference type="SMART" id="SM00228">
    <property type="entry name" value="PDZ"/>
    <property type="match status" value="1"/>
</dbReference>
<keyword evidence="5" id="KW-1185">Reference proteome</keyword>
<keyword evidence="2" id="KW-0732">Signal</keyword>
<proteinExistence type="predicted"/>
<dbReference type="Proteomes" id="UP000530928">
    <property type="component" value="Unassembled WGS sequence"/>
</dbReference>
<feature type="chain" id="PRO_5030843702" evidence="2">
    <location>
        <begin position="23"/>
        <end position="479"/>
    </location>
</feature>
<sequence>MRPRAAAAGLALLLAAACTAPAPPRSEGSTSTAEAAAMSTCKPPEPPVPAETPTTIDVVEEAYYCVFAHHYKGVTVDAEEMLTDGFIALTQELSRSGRDLAVAVMPPLQGDRWKDWQAFEATFRTITDRLPDDVDEKLAVVTLEAMLAGLGANHTTWIHDDPPRHPDFHNGDMYSLGLLTNITSLQAGSDLGGALGPLFVTTVLGGAASKAGLRPGDVIEAVNGESPFVGGRLTSAIKQVYPRYPQTRPVRLQLLRESTGRRWSVELRPGLFQPDLALLQGVTSRLVGDVAYLKVTGFAPQVADRIFRVLSRLGSQRPLKGLVLDMRGNTGGREEEVNRLLGAFAHGKVTGHHCSPDGTCRPAKTDDSVTLLNLPLVVLTDRGCVSACEHFSSAVQALGVGKLVGTRTGGVVFGLPKPYLLGNGTVLQLPTTHHLGVNREEIDEVGVAPDVHLPLTAADVAAGRDPALGKALSLLGSPS</sequence>
<dbReference type="SUPFAM" id="SSF50156">
    <property type="entry name" value="PDZ domain-like"/>
    <property type="match status" value="1"/>
</dbReference>
<feature type="region of interest" description="Disordered" evidence="1">
    <location>
        <begin position="21"/>
        <end position="50"/>
    </location>
</feature>
<dbReference type="GO" id="GO:0030288">
    <property type="term" value="C:outer membrane-bounded periplasmic space"/>
    <property type="evidence" value="ECO:0007669"/>
    <property type="project" value="TreeGrafter"/>
</dbReference>
<feature type="domain" description="PDZ" evidence="3">
    <location>
        <begin position="179"/>
        <end position="229"/>
    </location>
</feature>
<evidence type="ECO:0000313" key="5">
    <source>
        <dbReference type="Proteomes" id="UP000530928"/>
    </source>
</evidence>
<dbReference type="InterPro" id="IPR029045">
    <property type="entry name" value="ClpP/crotonase-like_dom_sf"/>
</dbReference>
<dbReference type="InterPro" id="IPR036034">
    <property type="entry name" value="PDZ_sf"/>
</dbReference>
<accession>A0A7W0CN38</accession>
<reference evidence="4 5" key="1">
    <citation type="submission" date="2020-07" db="EMBL/GenBank/DDBJ databases">
        <title>Genomic Encyclopedia of Type Strains, Phase IV (KMG-IV): sequencing the most valuable type-strain genomes for metagenomic binning, comparative biology and taxonomic classification.</title>
        <authorList>
            <person name="Goeker M."/>
        </authorList>
    </citation>
    <scope>NUCLEOTIDE SEQUENCE [LARGE SCALE GENOMIC DNA]</scope>
    <source>
        <strain evidence="4 5">DSM 45533</strain>
    </source>
</reference>
<dbReference type="GO" id="GO:0006508">
    <property type="term" value="P:proteolysis"/>
    <property type="evidence" value="ECO:0007669"/>
    <property type="project" value="UniProtKB-KW"/>
</dbReference>
<dbReference type="Gene3D" id="3.90.226.10">
    <property type="entry name" value="2-enoyl-CoA Hydratase, Chain A, domain 1"/>
    <property type="match status" value="1"/>
</dbReference>
<evidence type="ECO:0000256" key="2">
    <source>
        <dbReference type="SAM" id="SignalP"/>
    </source>
</evidence>
<dbReference type="RefSeq" id="WP_312894664.1">
    <property type="nucleotide sequence ID" value="NZ_BAABAM010000005.1"/>
</dbReference>
<dbReference type="InterPro" id="IPR001478">
    <property type="entry name" value="PDZ"/>
</dbReference>
<dbReference type="Pfam" id="PF03572">
    <property type="entry name" value="Peptidase_S41"/>
    <property type="match status" value="1"/>
</dbReference>
<dbReference type="Gene3D" id="2.30.42.10">
    <property type="match status" value="1"/>
</dbReference>
<dbReference type="AlphaFoldDB" id="A0A7W0CN38"/>
<dbReference type="GO" id="GO:0004252">
    <property type="term" value="F:serine-type endopeptidase activity"/>
    <property type="evidence" value="ECO:0007669"/>
    <property type="project" value="UniProtKB-EC"/>
</dbReference>
<comment type="caution">
    <text evidence="4">The sequence shown here is derived from an EMBL/GenBank/DDBJ whole genome shotgun (WGS) entry which is preliminary data.</text>
</comment>
<evidence type="ECO:0000259" key="3">
    <source>
        <dbReference type="PROSITE" id="PS50106"/>
    </source>
</evidence>
<evidence type="ECO:0000256" key="1">
    <source>
        <dbReference type="SAM" id="MobiDB-lite"/>
    </source>
</evidence>
<dbReference type="PROSITE" id="PS50106">
    <property type="entry name" value="PDZ"/>
    <property type="match status" value="1"/>
</dbReference>
<feature type="signal peptide" evidence="2">
    <location>
        <begin position="1"/>
        <end position="22"/>
    </location>
</feature>
<keyword evidence="4" id="KW-0645">Protease</keyword>
<organism evidence="4 5">
    <name type="scientific">Nonomuraea soli</name>
    <dbReference type="NCBI Taxonomy" id="1032476"/>
    <lineage>
        <taxon>Bacteria</taxon>
        <taxon>Bacillati</taxon>
        <taxon>Actinomycetota</taxon>
        <taxon>Actinomycetes</taxon>
        <taxon>Streptosporangiales</taxon>
        <taxon>Streptosporangiaceae</taxon>
        <taxon>Nonomuraea</taxon>
    </lineage>
</organism>
<dbReference type="EMBL" id="JACDUR010000005">
    <property type="protein sequence ID" value="MBA2894150.1"/>
    <property type="molecule type" value="Genomic_DNA"/>
</dbReference>
<dbReference type="PANTHER" id="PTHR32060:SF30">
    <property type="entry name" value="CARBOXY-TERMINAL PROCESSING PROTEASE CTPA"/>
    <property type="match status" value="1"/>
</dbReference>
<dbReference type="EC" id="3.4.21.102" evidence="4"/>
<keyword evidence="4" id="KW-0378">Hydrolase</keyword>
<feature type="compositionally biased region" description="Low complexity" evidence="1">
    <location>
        <begin position="21"/>
        <end position="40"/>
    </location>
</feature>
<gene>
    <name evidence="4" type="ORF">HNR30_005511</name>
</gene>
<dbReference type="PANTHER" id="PTHR32060">
    <property type="entry name" value="TAIL-SPECIFIC PROTEASE"/>
    <property type="match status" value="1"/>
</dbReference>
<evidence type="ECO:0000313" key="4">
    <source>
        <dbReference type="EMBL" id="MBA2894150.1"/>
    </source>
</evidence>
<protein>
    <submittedName>
        <fullName evidence="4">Carboxyl-terminal processing protease</fullName>
        <ecNumber evidence="4">3.4.21.102</ecNumber>
    </submittedName>
</protein>
<name>A0A7W0CN38_9ACTN</name>
<dbReference type="SUPFAM" id="SSF52096">
    <property type="entry name" value="ClpP/crotonase"/>
    <property type="match status" value="1"/>
</dbReference>
<dbReference type="GO" id="GO:0007165">
    <property type="term" value="P:signal transduction"/>
    <property type="evidence" value="ECO:0007669"/>
    <property type="project" value="TreeGrafter"/>
</dbReference>